<keyword evidence="9 10" id="KW-0472">Membrane</keyword>
<dbReference type="InterPro" id="IPR007315">
    <property type="entry name" value="PIG-V/Gpi18"/>
</dbReference>
<organism evidence="11 12">
    <name type="scientific">Arthrobacter pigmenti</name>
    <dbReference type="NCBI Taxonomy" id="271432"/>
    <lineage>
        <taxon>Bacteria</taxon>
        <taxon>Bacillati</taxon>
        <taxon>Actinomycetota</taxon>
        <taxon>Actinomycetes</taxon>
        <taxon>Micrococcales</taxon>
        <taxon>Micrococcaceae</taxon>
        <taxon>Arthrobacter</taxon>
    </lineage>
</organism>
<dbReference type="EMBL" id="JAATJL010000001">
    <property type="protein sequence ID" value="NJC23018.1"/>
    <property type="molecule type" value="Genomic_DNA"/>
</dbReference>
<name>A0A846RIB9_9MICC</name>
<dbReference type="Proteomes" id="UP000547458">
    <property type="component" value="Unassembled WGS sequence"/>
</dbReference>
<dbReference type="PANTHER" id="PTHR12468">
    <property type="entry name" value="GPI MANNOSYLTRANSFERASE 2"/>
    <property type="match status" value="1"/>
</dbReference>
<keyword evidence="6 10" id="KW-0812">Transmembrane</keyword>
<protein>
    <recommendedName>
        <fullName evidence="13">Integral membrane protein</fullName>
    </recommendedName>
</protein>
<keyword evidence="3" id="KW-0337">GPI-anchor biosynthesis</keyword>
<comment type="pathway">
    <text evidence="2">Glycolipid biosynthesis; glycosylphosphatidylinositol-anchor biosynthesis.</text>
</comment>
<evidence type="ECO:0000256" key="10">
    <source>
        <dbReference type="SAM" id="Phobius"/>
    </source>
</evidence>
<dbReference type="AlphaFoldDB" id="A0A846RIB9"/>
<proteinExistence type="predicted"/>
<evidence type="ECO:0000256" key="8">
    <source>
        <dbReference type="ARBA" id="ARBA00022989"/>
    </source>
</evidence>
<evidence type="ECO:0000256" key="5">
    <source>
        <dbReference type="ARBA" id="ARBA00022679"/>
    </source>
</evidence>
<dbReference type="GO" id="GO:0006506">
    <property type="term" value="P:GPI anchor biosynthetic process"/>
    <property type="evidence" value="ECO:0007669"/>
    <property type="project" value="UniProtKB-UniPathway"/>
</dbReference>
<keyword evidence="8 10" id="KW-1133">Transmembrane helix</keyword>
<keyword evidence="4" id="KW-0328">Glycosyltransferase</keyword>
<dbReference type="PANTHER" id="PTHR12468:SF2">
    <property type="entry name" value="GPI MANNOSYLTRANSFERASE 2"/>
    <property type="match status" value="1"/>
</dbReference>
<keyword evidence="12" id="KW-1185">Reference proteome</keyword>
<feature type="transmembrane region" description="Helical" evidence="10">
    <location>
        <begin position="373"/>
        <end position="393"/>
    </location>
</feature>
<evidence type="ECO:0008006" key="13">
    <source>
        <dbReference type="Google" id="ProtNLM"/>
    </source>
</evidence>
<comment type="subcellular location">
    <subcellularLocation>
        <location evidence="1">Endoplasmic reticulum membrane</location>
        <topology evidence="1">Multi-pass membrane protein</topology>
    </subcellularLocation>
</comment>
<evidence type="ECO:0000256" key="6">
    <source>
        <dbReference type="ARBA" id="ARBA00022692"/>
    </source>
</evidence>
<reference evidence="11 12" key="1">
    <citation type="submission" date="2020-03" db="EMBL/GenBank/DDBJ databases">
        <title>Sequencing the genomes of 1000 actinobacteria strains.</title>
        <authorList>
            <person name="Klenk H.-P."/>
        </authorList>
    </citation>
    <scope>NUCLEOTIDE SEQUENCE [LARGE SCALE GENOMIC DNA]</scope>
    <source>
        <strain evidence="11 12">DSM 16403</strain>
    </source>
</reference>
<keyword evidence="5" id="KW-0808">Transferase</keyword>
<feature type="transmembrane region" description="Helical" evidence="10">
    <location>
        <begin position="195"/>
        <end position="224"/>
    </location>
</feature>
<feature type="transmembrane region" description="Helical" evidence="10">
    <location>
        <begin position="293"/>
        <end position="315"/>
    </location>
</feature>
<evidence type="ECO:0000256" key="3">
    <source>
        <dbReference type="ARBA" id="ARBA00022502"/>
    </source>
</evidence>
<dbReference type="GO" id="GO:0004376">
    <property type="term" value="F:GPI mannosyltransferase activity"/>
    <property type="evidence" value="ECO:0007669"/>
    <property type="project" value="InterPro"/>
</dbReference>
<evidence type="ECO:0000256" key="1">
    <source>
        <dbReference type="ARBA" id="ARBA00004477"/>
    </source>
</evidence>
<dbReference type="UniPathway" id="UPA00196"/>
<feature type="transmembrane region" description="Helical" evidence="10">
    <location>
        <begin position="125"/>
        <end position="142"/>
    </location>
</feature>
<feature type="transmembrane region" description="Helical" evidence="10">
    <location>
        <begin position="154"/>
        <end position="175"/>
    </location>
</feature>
<feature type="transmembrane region" description="Helical" evidence="10">
    <location>
        <begin position="236"/>
        <end position="257"/>
    </location>
</feature>
<evidence type="ECO:0000256" key="7">
    <source>
        <dbReference type="ARBA" id="ARBA00022824"/>
    </source>
</evidence>
<evidence type="ECO:0000313" key="12">
    <source>
        <dbReference type="Proteomes" id="UP000547458"/>
    </source>
</evidence>
<feature type="transmembrane region" description="Helical" evidence="10">
    <location>
        <begin position="26"/>
        <end position="49"/>
    </location>
</feature>
<evidence type="ECO:0000256" key="9">
    <source>
        <dbReference type="ARBA" id="ARBA00023136"/>
    </source>
</evidence>
<dbReference type="GO" id="GO:0000009">
    <property type="term" value="F:alpha-1,6-mannosyltransferase activity"/>
    <property type="evidence" value="ECO:0007669"/>
    <property type="project" value="InterPro"/>
</dbReference>
<dbReference type="GO" id="GO:0016020">
    <property type="term" value="C:membrane"/>
    <property type="evidence" value="ECO:0007669"/>
    <property type="project" value="GOC"/>
</dbReference>
<evidence type="ECO:0000256" key="2">
    <source>
        <dbReference type="ARBA" id="ARBA00004687"/>
    </source>
</evidence>
<evidence type="ECO:0000313" key="11">
    <source>
        <dbReference type="EMBL" id="NJC23018.1"/>
    </source>
</evidence>
<evidence type="ECO:0000256" key="4">
    <source>
        <dbReference type="ARBA" id="ARBA00022676"/>
    </source>
</evidence>
<gene>
    <name evidence="11" type="ORF">BJ994_002094</name>
</gene>
<sequence length="403" mass="43891">MLRSVPDSAIQARLLAVGQRLAKLPWWAHVLFIYAAARAFSTIVLGAVASRQVPSPWASASPGYVEFVNFWDSGWYERIYDGGYPTELPRGDDGEVLQNQWAFYPLFPASVRLASQLTGAGWNPTAPILAAVCGALAALVIYRIFRLRADHRDALWAVALVAFFPVSPILQIPYAESLHLMLLAVALYLVVTERYLSAIPVVVLMCLARPAGVPFAAMLGLLLLARLMFHRAETAALIRLACLTVFSGLAALAWPFAAWVATGVPDAYVQTETVWRGTHLTVFVPWVDVSVELLGPVLGPITLALVAGGFIGALLSPAGRQLGLPLQLWCGAYLLYLAAFWNPQTSTFRVLLPLFPLALVAVLASTSRAYRGLAVAVFACLQVVWVAWLWAYFPMFEGADHSP</sequence>
<comment type="caution">
    <text evidence="11">The sequence shown here is derived from an EMBL/GenBank/DDBJ whole genome shotgun (WGS) entry which is preliminary data.</text>
</comment>
<keyword evidence="7" id="KW-0256">Endoplasmic reticulum</keyword>
<dbReference type="GO" id="GO:0031501">
    <property type="term" value="C:mannosyltransferase complex"/>
    <property type="evidence" value="ECO:0007669"/>
    <property type="project" value="TreeGrafter"/>
</dbReference>
<feature type="transmembrane region" description="Helical" evidence="10">
    <location>
        <begin position="347"/>
        <end position="366"/>
    </location>
</feature>
<accession>A0A846RIB9</accession>
<feature type="transmembrane region" description="Helical" evidence="10">
    <location>
        <begin position="322"/>
        <end position="341"/>
    </location>
</feature>